<evidence type="ECO:0008006" key="2">
    <source>
        <dbReference type="Google" id="ProtNLM"/>
    </source>
</evidence>
<name>A0A8S5MYG5_9CAUD</name>
<proteinExistence type="predicted"/>
<protein>
    <recommendedName>
        <fullName evidence="2">Replication terminator protein</fullName>
    </recommendedName>
</protein>
<reference evidence="1" key="1">
    <citation type="journal article" date="2021" name="Proc. Natl. Acad. Sci. U.S.A.">
        <title>A Catalog of Tens of Thousands of Viruses from Human Metagenomes Reveals Hidden Associations with Chronic Diseases.</title>
        <authorList>
            <person name="Tisza M.J."/>
            <person name="Buck C.B."/>
        </authorList>
    </citation>
    <scope>NUCLEOTIDE SEQUENCE</scope>
    <source>
        <strain evidence="1">CtM4P7</strain>
    </source>
</reference>
<accession>A0A8S5MYG5</accession>
<evidence type="ECO:0000313" key="1">
    <source>
        <dbReference type="EMBL" id="DAD87167.1"/>
    </source>
</evidence>
<dbReference type="EMBL" id="BK015015">
    <property type="protein sequence ID" value="DAD87167.1"/>
    <property type="molecule type" value="Genomic_DNA"/>
</dbReference>
<sequence length="141" mass="15499">MQHQDLEKFAQGALSQQINRALAQVASNIQDPNTDPKKTRKIVATITFKPNDERDLVLTNIETKATLAPTLSVSTAMNMGINLETGEVECVEVGKQIPGQMSIGDFGKKSDEPKAFDQETGEIFERQENAGKVVNLRNKQA</sequence>
<organism evidence="1">
    <name type="scientific">Siphoviridae sp. ctM4P7</name>
    <dbReference type="NCBI Taxonomy" id="2826256"/>
    <lineage>
        <taxon>Viruses</taxon>
        <taxon>Duplodnaviria</taxon>
        <taxon>Heunggongvirae</taxon>
        <taxon>Uroviricota</taxon>
        <taxon>Caudoviricetes</taxon>
    </lineage>
</organism>